<proteinExistence type="predicted"/>
<feature type="compositionally biased region" description="Low complexity" evidence="1">
    <location>
        <begin position="983"/>
        <end position="993"/>
    </location>
</feature>
<name>A0AAD9DQK1_9TELE</name>
<feature type="region of interest" description="Disordered" evidence="1">
    <location>
        <begin position="648"/>
        <end position="667"/>
    </location>
</feature>
<dbReference type="Proteomes" id="UP001239994">
    <property type="component" value="Unassembled WGS sequence"/>
</dbReference>
<dbReference type="PANTHER" id="PTHR21937">
    <property type="entry name" value="CCDC66 DOMAIN-CONTAINING PROTEIN"/>
    <property type="match status" value="1"/>
</dbReference>
<feature type="region of interest" description="Disordered" evidence="1">
    <location>
        <begin position="142"/>
        <end position="172"/>
    </location>
</feature>
<feature type="compositionally biased region" description="Low complexity" evidence="1">
    <location>
        <begin position="649"/>
        <end position="659"/>
    </location>
</feature>
<feature type="compositionally biased region" description="Low complexity" evidence="1">
    <location>
        <begin position="1043"/>
        <end position="1052"/>
    </location>
</feature>
<keyword evidence="3" id="KW-1185">Reference proteome</keyword>
<evidence type="ECO:0000256" key="1">
    <source>
        <dbReference type="SAM" id="MobiDB-lite"/>
    </source>
</evidence>
<feature type="compositionally biased region" description="Basic and acidic residues" evidence="1">
    <location>
        <begin position="1075"/>
        <end position="1117"/>
    </location>
</feature>
<evidence type="ECO:0000313" key="2">
    <source>
        <dbReference type="EMBL" id="KAK1789049.1"/>
    </source>
</evidence>
<feature type="compositionally biased region" description="Basic and acidic residues" evidence="1">
    <location>
        <begin position="885"/>
        <end position="895"/>
    </location>
</feature>
<feature type="region of interest" description="Disordered" evidence="1">
    <location>
        <begin position="682"/>
        <end position="1117"/>
    </location>
</feature>
<dbReference type="EMBL" id="JAROKS010000022">
    <property type="protein sequence ID" value="KAK1789049.1"/>
    <property type="molecule type" value="Genomic_DNA"/>
</dbReference>
<sequence>ERSSITTNMKELVLSLLSRGYSQVVPTDGSGQHRRLEVRFEPEDYFNWRSQPPLLHLSSSDRLLSVAEPTPPKTYSTRRGPLILYSEDLALTCCQQVNINRKGRALRASREEAEIRLHTLQDLTTAVLAYGKKQSEAKRRCNSNLAQPLLPAGKRATHPSQSYRRPGEERGHVTQLTGEGQSNLANRCRPSREECTSFRGQVDAACPKGGQVRYQPRFFCSPWRPPLGPLPPITPGLAARWHRHRPRQALGETVTFMPSEPEEHSITGDTGTFKTTVELRRVQMNAIPESESGAEEEWAGQPEGHMVAERLAAYPKDINAQRKDSAAEPGGEGKGRSPSPAYAALRFGSSHLLGLSNDQRHTEEEYLQGPVKQCDTNTHTRRGNVCPDSSYGLFHLPPISQELPAGSSSKDRGVWTLKAGGAAQESHEDPVPQLPDIHFPDVSTEAPGPKPSERTVLRKVLVLLPSLTELDEPRGLPEDKSTRDDVLCSDVEQRADQIRRGQGVSLEHECRFKASDQDPLICFEPEEDKEHQTAPGLLPPIAGLRGPGKQSSMALYRQDQTESQSGITRGSLPLELRECQEGRALGTLIMGPAGEIIRLSLWDPLTDTEDHPAPDDAAREDVLRIMRTSEGVLEQPWTIFLEEKIPPTGAASASEAEAGPGQQRRAAPMKGLNEDLRHDCTQHAQTARAPPDYTEASEKAKTSDTDGNGVTEAPACAPEIGSGRVKRSPERQPYSKGANTKTQSRGRTQGLHPEGGGIPGSPQSKSTSASSLQRTALPKPTAAEELSHKVKAKPQMESFKPSVPGLGNIRAMKAGGGKEDIQKRKRKTKRDQATGQHDQHPGRFTEDKHSEEKTPQMNADTESFDSDVTADPIPDSLMRERKKTKVEDEKPKTEPSKSQTKAKTVKKKVKGQAAFVVGKPRASQEVQQTKKEAGSPERAVKTASDTEVKEPEENLADDRDHCCGDSGRGPDDERLSACRGDRLTTGSSRSLSSADWQFSAGTESSQRTSTAAEAGPCSPAPPSLSQPTPRRSAMVLRVHHPVSKPSESLSSSDAKGNDEAMNVRESKTAVVTQKAEQRRLEVERKRKEKEEERRRQEEREEREERMQLELEEEQRQRAEQARLRKLREVEERQREEERERERLRREKAVLERERRRQEEKRRLLERLQRERQEEEQRRAAQIKRQLQEEETRRQEEWNRLQEMEESERLEYLRRRWEEEELRRKAKEERQQAEDEVARREEEEARALAELLNRERSALEQQLRFHRGLFLEAGGLEQTQGVSRPWVFSYFTILKLLDFAEGYDSTQNTQSGC</sequence>
<evidence type="ECO:0000313" key="3">
    <source>
        <dbReference type="Proteomes" id="UP001239994"/>
    </source>
</evidence>
<organism evidence="2 3">
    <name type="scientific">Electrophorus voltai</name>
    <dbReference type="NCBI Taxonomy" id="2609070"/>
    <lineage>
        <taxon>Eukaryota</taxon>
        <taxon>Metazoa</taxon>
        <taxon>Chordata</taxon>
        <taxon>Craniata</taxon>
        <taxon>Vertebrata</taxon>
        <taxon>Euteleostomi</taxon>
        <taxon>Actinopterygii</taxon>
        <taxon>Neopterygii</taxon>
        <taxon>Teleostei</taxon>
        <taxon>Ostariophysi</taxon>
        <taxon>Gymnotiformes</taxon>
        <taxon>Gymnotoidei</taxon>
        <taxon>Gymnotidae</taxon>
        <taxon>Electrophorus</taxon>
    </lineage>
</organism>
<feature type="compositionally biased region" description="Polar residues" evidence="1">
    <location>
        <begin position="737"/>
        <end position="747"/>
    </location>
</feature>
<feature type="compositionally biased region" description="Basic and acidic residues" evidence="1">
    <location>
        <begin position="928"/>
        <end position="982"/>
    </location>
</feature>
<gene>
    <name evidence="2" type="ORF">P4O66_014997</name>
</gene>
<reference evidence="2" key="1">
    <citation type="submission" date="2023-03" db="EMBL/GenBank/DDBJ databases">
        <title>Electrophorus voltai genome.</title>
        <authorList>
            <person name="Bian C."/>
        </authorList>
    </citation>
    <scope>NUCLEOTIDE SEQUENCE</scope>
    <source>
        <strain evidence="2">CB-2022</strain>
        <tissue evidence="2">Muscle</tissue>
    </source>
</reference>
<accession>A0AAD9DQK1</accession>
<evidence type="ECO:0008006" key="4">
    <source>
        <dbReference type="Google" id="ProtNLM"/>
    </source>
</evidence>
<feature type="region of interest" description="Disordered" evidence="1">
    <location>
        <begin position="319"/>
        <end position="342"/>
    </location>
</feature>
<dbReference type="PANTHER" id="PTHR21937:SF5">
    <property type="entry name" value="GENE 973-RELATED"/>
    <property type="match status" value="1"/>
</dbReference>
<feature type="region of interest" description="Disordered" evidence="1">
    <location>
        <begin position="420"/>
        <end position="452"/>
    </location>
</feature>
<feature type="compositionally biased region" description="Basic and acidic residues" evidence="1">
    <location>
        <begin position="837"/>
        <end position="854"/>
    </location>
</feature>
<feature type="compositionally biased region" description="Basic and acidic residues" evidence="1">
    <location>
        <begin position="1055"/>
        <end position="1067"/>
    </location>
</feature>
<feature type="compositionally biased region" description="Basic and acidic residues" evidence="1">
    <location>
        <begin position="319"/>
        <end position="335"/>
    </location>
</feature>
<comment type="caution">
    <text evidence="2">The sequence shown here is derived from an EMBL/GenBank/DDBJ whole genome shotgun (WGS) entry which is preliminary data.</text>
</comment>
<feature type="region of interest" description="Disordered" evidence="1">
    <location>
        <begin position="360"/>
        <end position="380"/>
    </location>
</feature>
<protein>
    <recommendedName>
        <fullName evidence="4">KIAA2012</fullName>
    </recommendedName>
</protein>
<dbReference type="Pfam" id="PF15709">
    <property type="entry name" value="DUF4670"/>
    <property type="match status" value="1"/>
</dbReference>
<dbReference type="InterPro" id="IPR031440">
    <property type="entry name" value="DUF4670"/>
</dbReference>
<feature type="non-terminal residue" evidence="2">
    <location>
        <position position="1"/>
    </location>
</feature>
<feature type="compositionally biased region" description="Polar residues" evidence="1">
    <location>
        <begin position="994"/>
        <end position="1011"/>
    </location>
</feature>
<feature type="compositionally biased region" description="Polar residues" evidence="1">
    <location>
        <begin position="761"/>
        <end position="774"/>
    </location>
</feature>